<evidence type="ECO:0000313" key="3">
    <source>
        <dbReference type="EMBL" id="RUO76510.1"/>
    </source>
</evidence>
<dbReference type="EMBL" id="PIQG01000004">
    <property type="protein sequence ID" value="RUO76510.1"/>
    <property type="molecule type" value="Genomic_DNA"/>
</dbReference>
<keyword evidence="1" id="KW-0472">Membrane</keyword>
<keyword evidence="4" id="KW-1185">Reference proteome</keyword>
<dbReference type="PANTHER" id="PTHR34473">
    <property type="entry name" value="UPF0699 TRANSMEMBRANE PROTEIN YDBS"/>
    <property type="match status" value="1"/>
</dbReference>
<reference evidence="3 4" key="1">
    <citation type="journal article" date="2011" name="Front. Microbiol.">
        <title>Genomic signatures of strain selection and enhancement in Bacillus atrophaeus var. globigii, a historical biowarfare simulant.</title>
        <authorList>
            <person name="Gibbons H.S."/>
            <person name="Broomall S.M."/>
            <person name="McNew L.A."/>
            <person name="Daligault H."/>
            <person name="Chapman C."/>
            <person name="Bruce D."/>
            <person name="Karavis M."/>
            <person name="Krepps M."/>
            <person name="McGregor P.A."/>
            <person name="Hong C."/>
            <person name="Park K.H."/>
            <person name="Akmal A."/>
            <person name="Feldman A."/>
            <person name="Lin J.S."/>
            <person name="Chang W.E."/>
            <person name="Higgs B.W."/>
            <person name="Demirev P."/>
            <person name="Lindquist J."/>
            <person name="Liem A."/>
            <person name="Fochler E."/>
            <person name="Read T.D."/>
            <person name="Tapia R."/>
            <person name="Johnson S."/>
            <person name="Bishop-Lilly K.A."/>
            <person name="Detter C."/>
            <person name="Han C."/>
            <person name="Sozhamannan S."/>
            <person name="Rosenzweig C.N."/>
            <person name="Skowronski E.W."/>
        </authorList>
    </citation>
    <scope>NUCLEOTIDE SEQUENCE [LARGE SCALE GENOMIC DNA]</scope>
    <source>
        <strain evidence="3 4">PIT1</strain>
    </source>
</reference>
<accession>A0A432ZF40</accession>
<feature type="transmembrane region" description="Helical" evidence="1">
    <location>
        <begin position="75"/>
        <end position="99"/>
    </location>
</feature>
<feature type="transmembrane region" description="Helical" evidence="1">
    <location>
        <begin position="51"/>
        <end position="69"/>
    </location>
</feature>
<proteinExistence type="predicted"/>
<feature type="transmembrane region" description="Helical" evidence="1">
    <location>
        <begin position="215"/>
        <end position="233"/>
    </location>
</feature>
<feature type="transmembrane region" description="Helical" evidence="1">
    <location>
        <begin position="414"/>
        <end position="436"/>
    </location>
</feature>
<feature type="domain" description="YdbS-like PH" evidence="2">
    <location>
        <begin position="435"/>
        <end position="509"/>
    </location>
</feature>
<organism evidence="3 4">
    <name type="scientific">Pseudidiomarina taiwanensis</name>
    <dbReference type="NCBI Taxonomy" id="337250"/>
    <lineage>
        <taxon>Bacteria</taxon>
        <taxon>Pseudomonadati</taxon>
        <taxon>Pseudomonadota</taxon>
        <taxon>Gammaproteobacteria</taxon>
        <taxon>Alteromonadales</taxon>
        <taxon>Idiomarinaceae</taxon>
        <taxon>Pseudidiomarina</taxon>
    </lineage>
</organism>
<keyword evidence="1" id="KW-1133">Transmembrane helix</keyword>
<name>A0A432ZF40_9GAMM</name>
<keyword evidence="1" id="KW-0812">Transmembrane</keyword>
<gene>
    <name evidence="3" type="ORF">CWI83_09145</name>
</gene>
<feature type="transmembrane region" description="Helical" evidence="1">
    <location>
        <begin position="253"/>
        <end position="280"/>
    </location>
</feature>
<evidence type="ECO:0000256" key="1">
    <source>
        <dbReference type="SAM" id="Phobius"/>
    </source>
</evidence>
<dbReference type="AlphaFoldDB" id="A0A432ZF40"/>
<protein>
    <recommendedName>
        <fullName evidence="2">YdbS-like PH domain-containing protein</fullName>
    </recommendedName>
</protein>
<evidence type="ECO:0000313" key="4">
    <source>
        <dbReference type="Proteomes" id="UP000288279"/>
    </source>
</evidence>
<dbReference type="Proteomes" id="UP000288279">
    <property type="component" value="Unassembled WGS sequence"/>
</dbReference>
<dbReference type="InterPro" id="IPR005182">
    <property type="entry name" value="YdbS-like_PH"/>
</dbReference>
<comment type="caution">
    <text evidence="3">The sequence shown here is derived from an EMBL/GenBank/DDBJ whole genome shotgun (WGS) entry which is preliminary data.</text>
</comment>
<evidence type="ECO:0000259" key="2">
    <source>
        <dbReference type="Pfam" id="PF03703"/>
    </source>
</evidence>
<dbReference type="OrthoDB" id="155986at2"/>
<dbReference type="PANTHER" id="PTHR34473:SF2">
    <property type="entry name" value="UPF0699 TRANSMEMBRANE PROTEIN YDBT"/>
    <property type="match status" value="1"/>
</dbReference>
<sequence length="523" mass="59460">MQKRYSIDYSTKWRSKNSRARVMTSESSASPWQKTAAITIVFFIAREIKRLVTNFSNFVPLLALGVVGGKNMADWVPWAIAGAYLIGTVVVAILHWHYYRFQWDDATIRIRSGIVNKEHLTLKFERIQQAELKQAWYLRPFGRTILAVDSAGSKGQEVEIPGLELAVATDLRQQMLATQHVTTAPNQADSASLEETDAIRLPFAEVVRAGLIDNMAFVVLAVIVYPLSQLKVFENYIEPYLEAHASELADNGWVIGIASVLSVFILMLLLSVLASIIRYYGFTLQLSGRGLKRKFQARSGLFTIRTLSFQYQKLQRVRIRQNIRGKLLKRWAFSARQLQPQQNKAPGAGGRQVFGVPAATAELIAQLRSEFKLPANQKLPWRRLSPFALLGKSLWLALLTPIAAITIYLNSGELIALVWVALAYVVLQAIIIGRWWRFGWLETGDWLAIRKGLFGEVQLWYPRHKLQQIDIRQGPLLRMLSYAHLTYFGAAGSQTLAYFPLKRAQQLQHQWLEHVAQSRQPWF</sequence>
<feature type="transmembrane region" description="Helical" evidence="1">
    <location>
        <begin position="387"/>
        <end position="408"/>
    </location>
</feature>
<dbReference type="Pfam" id="PF03703">
    <property type="entry name" value="bPH_2"/>
    <property type="match status" value="2"/>
</dbReference>
<feature type="domain" description="YdbS-like PH" evidence="2">
    <location>
        <begin position="96"/>
        <end position="174"/>
    </location>
</feature>